<feature type="compositionally biased region" description="Polar residues" evidence="2">
    <location>
        <begin position="246"/>
        <end position="259"/>
    </location>
</feature>
<feature type="region of interest" description="Disordered" evidence="2">
    <location>
        <begin position="49"/>
        <end position="78"/>
    </location>
</feature>
<protein>
    <submittedName>
        <fullName evidence="3">Uncharacterized protein</fullName>
    </submittedName>
</protein>
<feature type="compositionally biased region" description="Low complexity" evidence="2">
    <location>
        <begin position="52"/>
        <end position="67"/>
    </location>
</feature>
<feature type="compositionally biased region" description="Polar residues" evidence="2">
    <location>
        <begin position="293"/>
        <end position="319"/>
    </location>
</feature>
<evidence type="ECO:0000313" key="3">
    <source>
        <dbReference type="EMBL" id="CCM14000.1"/>
    </source>
</evidence>
<organism evidence="3">
    <name type="scientific">Leishmania guyanensis</name>
    <dbReference type="NCBI Taxonomy" id="5670"/>
    <lineage>
        <taxon>Eukaryota</taxon>
        <taxon>Discoba</taxon>
        <taxon>Euglenozoa</taxon>
        <taxon>Kinetoplastea</taxon>
        <taxon>Metakinetoplastina</taxon>
        <taxon>Trypanosomatida</taxon>
        <taxon>Trypanosomatidae</taxon>
        <taxon>Leishmaniinae</taxon>
        <taxon>Leishmania</taxon>
        <taxon>Leishmania guyanensis species complex</taxon>
    </lineage>
</organism>
<feature type="region of interest" description="Disordered" evidence="2">
    <location>
        <begin position="238"/>
        <end position="327"/>
    </location>
</feature>
<reference evidence="3" key="1">
    <citation type="submission" date="2012-08" db="EMBL/GenBank/DDBJ databases">
        <title>Comparative genomics of metastatic and non-metastatic Leishmania guyanensis provides insights into polygenic factors involved in Leishmania RNA virus infection.</title>
        <authorList>
            <person name="Smith D."/>
            <person name="Hertz-Fowler C."/>
            <person name="Martin R."/>
            <person name="Dickens N."/>
            <person name="Fasel N."/>
            <person name="Falquet L."/>
            <person name="Beverley S."/>
            <person name="Zangger H."/>
            <person name="Calderon-Copete S."/>
            <person name="Mottram J."/>
            <person name="Xenarios I."/>
        </authorList>
    </citation>
    <scope>NUCLEOTIDE SEQUENCE</scope>
    <source>
        <strain evidence="3">MHOM/BR/75/M4147/SSU:IR2SAT-LUC</strain>
    </source>
</reference>
<name>A0A1E1ISF9_LEIGU</name>
<proteinExistence type="predicted"/>
<keyword evidence="1" id="KW-0175">Coiled coil</keyword>
<accession>A0A1E1ISF9</accession>
<evidence type="ECO:0000256" key="1">
    <source>
        <dbReference type="SAM" id="Coils"/>
    </source>
</evidence>
<dbReference type="EMBL" id="CALQ01000431">
    <property type="protein sequence ID" value="CCM14000.1"/>
    <property type="molecule type" value="Genomic_DNA"/>
</dbReference>
<sequence>MSQQPQKSSPPLAAATAPQDCTCVSVDRVPKVRRDVIASRFAIHDADVRGTSPASSFSSSSALSSISGDENSDDSSSVWNVAPRVDPVRMPLSCVAKAEDVLQKTVHLSRGGLCAEFTAEDIRRITDADVLRYLSTHSNARAELDGGINTAPVEKSLAPVTRAADMEAHMEALQEAISTFITVVDNEGCRYEICVGALGHVQVPIDDDSYADGASLHEDMGYIEVVPASDAVHVGMPGEKSAVTEEATSAAVSRTSSEVTPAASHQKGWPVRRPQPSKPVCSARAAAHLSARVRQQNRFSPSTSLARPSQASQLSTSKPPTLPVRPQASLTDNEAARVKHLLDPSAIAALMSSPYVLDAEKESRLRALEALTRRYAAVRGVVVAEDALQPIDNVTSDVFAAAAVPNLAGRATDLGNAYMHYAEEREKAAQQLRSVNDRLRALQRRAEAVALAPADDVPSSIAVLRPSWAQPTAPVMEEAEIQRLLVLAHEEEARAKETDMECALPPTPAEPFSGLRCLLVEASARAADLLATYESAPPVLRSEAVAMTDDASHSGP</sequence>
<feature type="coiled-coil region" evidence="1">
    <location>
        <begin position="422"/>
        <end position="452"/>
    </location>
</feature>
<dbReference type="AlphaFoldDB" id="A0A1E1ISF9"/>
<evidence type="ECO:0000256" key="2">
    <source>
        <dbReference type="SAM" id="MobiDB-lite"/>
    </source>
</evidence>
<gene>
    <name evidence="3" type="primary">LgM4147LRVhigh.15.00510.00060</name>
    <name evidence="3" type="ORF">BN36_1515080</name>
</gene>